<evidence type="ECO:0000313" key="4">
    <source>
        <dbReference type="EMBL" id="CAF3018319.1"/>
    </source>
</evidence>
<dbReference type="Proteomes" id="UP000675881">
    <property type="component" value="Chromosome 8"/>
</dbReference>
<feature type="compositionally biased region" description="Polar residues" evidence="3">
    <location>
        <begin position="532"/>
        <end position="546"/>
    </location>
</feature>
<keyword evidence="5" id="KW-1185">Reference proteome</keyword>
<dbReference type="OrthoDB" id="5873004at2759"/>
<dbReference type="Gene3D" id="1.10.555.10">
    <property type="entry name" value="Rho GTPase activation protein"/>
    <property type="match status" value="2"/>
</dbReference>
<reference evidence="4" key="1">
    <citation type="submission" date="2021-02" db="EMBL/GenBank/DDBJ databases">
        <authorList>
            <person name="Bekaert M."/>
        </authorList>
    </citation>
    <scope>NUCLEOTIDE SEQUENCE</scope>
    <source>
        <strain evidence="4">IoA-00</strain>
    </source>
</reference>
<dbReference type="EMBL" id="HG994587">
    <property type="protein sequence ID" value="CAF3018319.1"/>
    <property type="molecule type" value="Genomic_DNA"/>
</dbReference>
<feature type="compositionally biased region" description="Low complexity" evidence="3">
    <location>
        <begin position="620"/>
        <end position="637"/>
    </location>
</feature>
<dbReference type="InterPro" id="IPR008936">
    <property type="entry name" value="Rho_GTPase_activation_prot"/>
</dbReference>
<feature type="compositionally biased region" description="Basic and acidic residues" evidence="3">
    <location>
        <begin position="796"/>
        <end position="810"/>
    </location>
</feature>
<feature type="compositionally biased region" description="Low complexity" evidence="3">
    <location>
        <begin position="466"/>
        <end position="476"/>
    </location>
</feature>
<feature type="compositionally biased region" description="Basic and acidic residues" evidence="3">
    <location>
        <begin position="863"/>
        <end position="885"/>
    </location>
</feature>
<dbReference type="Gene3D" id="2.30.30.40">
    <property type="entry name" value="SH3 Domains"/>
    <property type="match status" value="1"/>
</dbReference>
<feature type="region of interest" description="Disordered" evidence="3">
    <location>
        <begin position="860"/>
        <end position="907"/>
    </location>
</feature>
<evidence type="ECO:0000313" key="5">
    <source>
        <dbReference type="Proteomes" id="UP000675881"/>
    </source>
</evidence>
<keyword evidence="1" id="KW-0728">SH3 domain</keyword>
<feature type="compositionally biased region" description="Low complexity" evidence="3">
    <location>
        <begin position="520"/>
        <end position="531"/>
    </location>
</feature>
<keyword evidence="2" id="KW-0343">GTPase activation</keyword>
<dbReference type="GO" id="GO:0005096">
    <property type="term" value="F:GTPase activator activity"/>
    <property type="evidence" value="ECO:0007669"/>
    <property type="project" value="UniProtKB-KW"/>
</dbReference>
<dbReference type="InterPro" id="IPR001452">
    <property type="entry name" value="SH3_domain"/>
</dbReference>
<accession>A0A7R8D6Q3</accession>
<dbReference type="PROSITE" id="PS50002">
    <property type="entry name" value="SH3"/>
    <property type="match status" value="1"/>
</dbReference>
<feature type="region of interest" description="Disordered" evidence="3">
    <location>
        <begin position="578"/>
        <end position="657"/>
    </location>
</feature>
<proteinExistence type="predicted"/>
<dbReference type="InterPro" id="IPR036028">
    <property type="entry name" value="SH3-like_dom_sf"/>
</dbReference>
<protein>
    <submittedName>
        <fullName evidence="4">ARHGAP32</fullName>
    </submittedName>
</protein>
<dbReference type="SMART" id="SM00324">
    <property type="entry name" value="RhoGAP"/>
    <property type="match status" value="1"/>
</dbReference>
<feature type="region of interest" description="Disordered" evidence="3">
    <location>
        <begin position="402"/>
        <end position="433"/>
    </location>
</feature>
<dbReference type="GO" id="GO:0007264">
    <property type="term" value="P:small GTPase-mediated signal transduction"/>
    <property type="evidence" value="ECO:0007669"/>
    <property type="project" value="TreeGrafter"/>
</dbReference>
<dbReference type="Pfam" id="PF00620">
    <property type="entry name" value="RhoGAP"/>
    <property type="match status" value="1"/>
</dbReference>
<evidence type="ECO:0000256" key="2">
    <source>
        <dbReference type="ARBA" id="ARBA00022468"/>
    </source>
</evidence>
<sequence length="1282" mass="142750">MLLLSAMDSVRRFFSDYIKRFSTLAGPVITCGPVLNWFDLDNRGHRLLVSEDCAINTPAVAAAYAVTRYAKQAQMKLVLSNFCSVAFLINMVCTSDSHSLQINPVGDMISVIDMPPPDESIWWRGKKGFEVGFFPCECVEVIRDKVPSGKESLDAISLRHLLNTSQEIPKVLFHCAEFIESKGIIDGIYRLSGIASNIQNLELPNPICTYHLYEKFVEAAKSSENQRLILLRDVVQQLPPPNYRTLEYLSRHLYRVSLRGNETGMTAKNVAIVWAPNLLRSKSLEVGGVAALQGVGIQAVVTEYLIRYCELIFIHPVVVNSLKKRPKKSRPKSLAISTPTKLLSLEEARSRALTAASGSYVPQEQRYIEVGGGPSNLPPTYHTAGKLYLRLEKSNISPITKISDSEHLTNNDESESSTTTTDEDHQKVTATTSLDTSSCAMNFNATLRPVKSAESLIPQSERSFKDLSSSSSSPNSGEVKDEVASLETVTRAILKTTASRDSPKTHSRSSSHDSYFERTPLSSLSFKSSKPINSDSESPVDPKSSSLDLSEIQVNFELEENEMKIFSEDEDALMSTSFTSIDDDDDEARPSFRRISRHNSRKSDQLRIPIFKGPKEQGAPSSPVLNNNNNNNSVLNSEVSPKKKKSDFTPGTSPNANLVKRSKMETETEEIMNPSLAMSPSIKFIDDRPASAIEVDQESLSDCLEHTSNEEKEEIIQCETMDRLSFVFSNENDFVSNVSLNEDNLDKLVIAEIHNDPQTKNNASVAGDNEETDQEEPSISTVKELSLEVFSPDETDNTKDESSDNPIKDDQIIVESNLEDDGHSIIENSIENSSISSPIETSYSIAGATVSENESFSLTSFEDDFKPNGEEEVEQGERQDKEDTIPKLYSTSPTQVTEFKKEDPLSPPKFTSEEIIIRPFTHESVVAMEIDEDSNITFIKDPSSSTDQQHPSVLMEIEENSIKELMTAVPVHVLEDGCDEEDDEEEEEEQLGHFDYQPIQTSSCSSDSYSLLLEDIKSSGGLSTSYKKKGTQQMSSQGIPELEAKLNESNLFKASRAVCKSEDFPKKLSKRNTETQILSPGDGGDEVPLVRRNSIHNVPYVDVNDPGTRERMERYKEERRSLFRAKYKVEDYRVGSSSGVTAVDIKQMQICESTIKDKKPPLERISTQIQNHFYSCSATTATTTTNVLEHNYKNSNHTKVNDNNNLLLNNEYNTKLTKPTLSLQRKNNSPSSSSSSFGLINEDVNVKERAAIFGKKSRSNEEKASRSGNHCLFLPPIVIYAC</sequence>
<feature type="region of interest" description="Disordered" evidence="3">
    <location>
        <begin position="758"/>
        <end position="810"/>
    </location>
</feature>
<feature type="region of interest" description="Disordered" evidence="3">
    <location>
        <begin position="461"/>
        <end position="546"/>
    </location>
</feature>
<feature type="compositionally biased region" description="Basic residues" evidence="3">
    <location>
        <begin position="591"/>
        <end position="600"/>
    </location>
</feature>
<organism evidence="4 5">
    <name type="scientific">Lepeophtheirus salmonis</name>
    <name type="common">Salmon louse</name>
    <name type="synonym">Caligus salmonis</name>
    <dbReference type="NCBI Taxonomy" id="72036"/>
    <lineage>
        <taxon>Eukaryota</taxon>
        <taxon>Metazoa</taxon>
        <taxon>Ecdysozoa</taxon>
        <taxon>Arthropoda</taxon>
        <taxon>Crustacea</taxon>
        <taxon>Multicrustacea</taxon>
        <taxon>Hexanauplia</taxon>
        <taxon>Copepoda</taxon>
        <taxon>Siphonostomatoida</taxon>
        <taxon>Caligidae</taxon>
        <taxon>Lepeophtheirus</taxon>
    </lineage>
</organism>
<dbReference type="PANTHER" id="PTHR15729">
    <property type="entry name" value="CDC42 GTPASE-ACTIVATING PROTEIN"/>
    <property type="match status" value="1"/>
</dbReference>
<evidence type="ECO:0000256" key="1">
    <source>
        <dbReference type="ARBA" id="ARBA00022443"/>
    </source>
</evidence>
<dbReference type="PANTHER" id="PTHR15729:SF10">
    <property type="entry name" value="GTPASE-ACTIVATING PROTEIN CDGAPR"/>
    <property type="match status" value="1"/>
</dbReference>
<gene>
    <name evidence="4" type="ORF">LSAA_14044</name>
</gene>
<dbReference type="SUPFAM" id="SSF48350">
    <property type="entry name" value="GTPase activation domain, GAP"/>
    <property type="match status" value="1"/>
</dbReference>
<dbReference type="SUPFAM" id="SSF50044">
    <property type="entry name" value="SH3-domain"/>
    <property type="match status" value="1"/>
</dbReference>
<dbReference type="PROSITE" id="PS50238">
    <property type="entry name" value="RHOGAP"/>
    <property type="match status" value="1"/>
</dbReference>
<dbReference type="InterPro" id="IPR051576">
    <property type="entry name" value="PX-Rho_GAP"/>
</dbReference>
<evidence type="ECO:0000256" key="3">
    <source>
        <dbReference type="SAM" id="MobiDB-lite"/>
    </source>
</evidence>
<name>A0A7R8D6Q3_LEPSM</name>
<dbReference type="InterPro" id="IPR000198">
    <property type="entry name" value="RhoGAP_dom"/>
</dbReference>